<dbReference type="SUPFAM" id="SSF46785">
    <property type="entry name" value="Winged helix' DNA-binding domain"/>
    <property type="match status" value="1"/>
</dbReference>
<dbReference type="RefSeq" id="WP_163458772.1">
    <property type="nucleotide sequence ID" value="NZ_JAAGOH010000021.1"/>
</dbReference>
<dbReference type="PANTHER" id="PTHR33204">
    <property type="entry name" value="TRANSCRIPTIONAL REGULATOR, MARR FAMILY"/>
    <property type="match status" value="1"/>
</dbReference>
<evidence type="ECO:0000313" key="5">
    <source>
        <dbReference type="EMBL" id="NDY92720.1"/>
    </source>
</evidence>
<dbReference type="EMBL" id="JAAGOH010000021">
    <property type="protein sequence ID" value="NDY92720.1"/>
    <property type="molecule type" value="Genomic_DNA"/>
</dbReference>
<comment type="caution">
    <text evidence="5">The sequence shown here is derived from an EMBL/GenBank/DDBJ whole genome shotgun (WGS) entry which is preliminary data.</text>
</comment>
<keyword evidence="2" id="KW-0238">DNA-binding</keyword>
<dbReference type="InterPro" id="IPR036388">
    <property type="entry name" value="WH-like_DNA-bd_sf"/>
</dbReference>
<dbReference type="GO" id="GO:0003677">
    <property type="term" value="F:DNA binding"/>
    <property type="evidence" value="ECO:0007669"/>
    <property type="project" value="UniProtKB-KW"/>
</dbReference>
<accession>A0A7C9TKG1</accession>
<dbReference type="Pfam" id="PF01638">
    <property type="entry name" value="HxlR"/>
    <property type="match status" value="1"/>
</dbReference>
<dbReference type="Gene3D" id="1.10.10.10">
    <property type="entry name" value="Winged helix-like DNA-binding domain superfamily/Winged helix DNA-binding domain"/>
    <property type="match status" value="1"/>
</dbReference>
<protein>
    <submittedName>
        <fullName evidence="5">Helix-turn-helix transcriptional regulator</fullName>
    </submittedName>
</protein>
<feature type="domain" description="HTH hxlR-type" evidence="4">
    <location>
        <begin position="21"/>
        <end position="119"/>
    </location>
</feature>
<reference evidence="5 6" key="1">
    <citation type="submission" date="2020-02" db="EMBL/GenBank/DDBJ databases">
        <title>Ideonella bacterium strain TBM-1.</title>
        <authorList>
            <person name="Chen W.-M."/>
        </authorList>
    </citation>
    <scope>NUCLEOTIDE SEQUENCE [LARGE SCALE GENOMIC DNA]</scope>
    <source>
        <strain evidence="5 6">TBM-1</strain>
    </source>
</reference>
<dbReference type="Proteomes" id="UP000484255">
    <property type="component" value="Unassembled WGS sequence"/>
</dbReference>
<evidence type="ECO:0000313" key="6">
    <source>
        <dbReference type="Proteomes" id="UP000484255"/>
    </source>
</evidence>
<gene>
    <name evidence="5" type="ORF">G3A44_16130</name>
</gene>
<keyword evidence="1" id="KW-0805">Transcription regulation</keyword>
<dbReference type="PANTHER" id="PTHR33204:SF37">
    <property type="entry name" value="HTH-TYPE TRANSCRIPTIONAL REGULATOR YODB"/>
    <property type="match status" value="1"/>
</dbReference>
<evidence type="ECO:0000256" key="3">
    <source>
        <dbReference type="ARBA" id="ARBA00023163"/>
    </source>
</evidence>
<evidence type="ECO:0000259" key="4">
    <source>
        <dbReference type="PROSITE" id="PS51118"/>
    </source>
</evidence>
<dbReference type="PROSITE" id="PS51118">
    <property type="entry name" value="HTH_HXLR"/>
    <property type="match status" value="1"/>
</dbReference>
<proteinExistence type="predicted"/>
<evidence type="ECO:0000256" key="1">
    <source>
        <dbReference type="ARBA" id="ARBA00023015"/>
    </source>
</evidence>
<name>A0A7C9TKG1_9BURK</name>
<keyword evidence="6" id="KW-1185">Reference proteome</keyword>
<keyword evidence="3" id="KW-0804">Transcription</keyword>
<dbReference type="InterPro" id="IPR002577">
    <property type="entry name" value="HTH_HxlR"/>
</dbReference>
<evidence type="ECO:0000256" key="2">
    <source>
        <dbReference type="ARBA" id="ARBA00023125"/>
    </source>
</evidence>
<organism evidence="5 6">
    <name type="scientific">Ideonella livida</name>
    <dbReference type="NCBI Taxonomy" id="2707176"/>
    <lineage>
        <taxon>Bacteria</taxon>
        <taxon>Pseudomonadati</taxon>
        <taxon>Pseudomonadota</taxon>
        <taxon>Betaproteobacteria</taxon>
        <taxon>Burkholderiales</taxon>
        <taxon>Sphaerotilaceae</taxon>
        <taxon>Ideonella</taxon>
    </lineage>
</organism>
<dbReference type="AlphaFoldDB" id="A0A7C9TKG1"/>
<sequence length="128" mass="13755">MNLSPSDPRQDPAPPACADDCPVRRCAQLIEGKWTTQIVRDLLPGTRRYSELLAGLPGISPKVLAERLRLLERHGVLVRTVFAEVPPRTEYTLTPLGQQLRGVIAAMAAFGAQLTGLTGPQATAGEAD</sequence>
<dbReference type="InterPro" id="IPR036390">
    <property type="entry name" value="WH_DNA-bd_sf"/>
</dbReference>